<proteinExistence type="inferred from homology"/>
<dbReference type="GO" id="GO:0070012">
    <property type="term" value="F:oligopeptidase activity"/>
    <property type="evidence" value="ECO:0007669"/>
    <property type="project" value="TreeGrafter"/>
</dbReference>
<dbReference type="EMBL" id="MNQH01000001">
    <property type="protein sequence ID" value="OKY96527.1"/>
    <property type="molecule type" value="Genomic_DNA"/>
</dbReference>
<comment type="caution">
    <text evidence="12">The sequence shown here is derived from an EMBL/GenBank/DDBJ whole genome shotgun (WGS) entry which is preliminary data.</text>
</comment>
<evidence type="ECO:0000259" key="10">
    <source>
        <dbReference type="Pfam" id="PF00326"/>
    </source>
</evidence>
<evidence type="ECO:0000256" key="3">
    <source>
        <dbReference type="ARBA" id="ARBA00011897"/>
    </source>
</evidence>
<dbReference type="GO" id="GO:0005829">
    <property type="term" value="C:cytosol"/>
    <property type="evidence" value="ECO:0007669"/>
    <property type="project" value="TreeGrafter"/>
</dbReference>
<dbReference type="InterPro" id="IPR002470">
    <property type="entry name" value="Peptidase_S9A"/>
</dbReference>
<evidence type="ECO:0000259" key="11">
    <source>
        <dbReference type="Pfam" id="PF02897"/>
    </source>
</evidence>
<protein>
    <recommendedName>
        <fullName evidence="3">prolyl oligopeptidase</fullName>
        <ecNumber evidence="3">3.4.21.26</ecNumber>
    </recommendedName>
    <alternativeName>
        <fullName evidence="8">Proline-specific endopeptidase</fullName>
    </alternativeName>
</protein>
<dbReference type="AlphaFoldDB" id="A0A1Q6FCB9"/>
<sequence>MLKHVKITLAVFCAAAALTACKSSMKIKHLPYPEAERTEVVDNYFGTEVADPYRWLEDDRSEQTAAWVAAENAVTQNYLDQIPFREAMRARLTELWAYPWEGAPAKFGDYYYFYRNDGRQNQAVLYRQASLDAEPEVFLDPNTLSEDGTVALSGISFSEDGRYLAYAASASGSDWSDIHVIRTADKQPTGDIVKWVKLSNAVWTPDEKGFYYSTFDVPEAGVYSSQNQYQKVYYHTLGKPQSSDRLIHMDTQHPLRYFASSVSKDGKWLFITASEGTSGSEILYRKSSDKKFKVLLPGFANDHEIIRAENDKLYVRTNLDAPNYRVIRIDLNNPSVIEEIIPENPKNMLEIVSKPGDYLMASYLEDAQSQVYQYDWNGKLIRKVELPAIGSAGGFSGKKGETEAFYSLTNFTTPSTVYRYDLATGESTLYKRPEVKFNPEDYTTEQVFYTSKDGTKVPMFIVYRNGLKLDGNNPCYLYAYGGFQVSLAPWFNPAAIMFMEQGGVYCVANLRGGLEYGEEWHKGGMLDKKQNVFDDFIAAAEYLIANKYTSSKKLAIAGGSNGGLLVGACEVQRPDLFGVCLPAVGVMDMLRYHKFTIGWGWVVEYGSSDDEEQFGYLYKYSPLHNIKKGTKYPATLITTADHDDRVVPAHSFKFAAEMQYAQGGDAPILIRIDTKAGHGAGKPVSKRIEEATDVFSFLFENTDTPYKTVETK</sequence>
<accession>A0A1Q6FCB9</accession>
<dbReference type="InterPro" id="IPR001375">
    <property type="entry name" value="Peptidase_S9_cat"/>
</dbReference>
<dbReference type="FunFam" id="2.130.10.120:FF:000001">
    <property type="entry name" value="Prolyl endopeptidase"/>
    <property type="match status" value="1"/>
</dbReference>
<dbReference type="Pfam" id="PF02897">
    <property type="entry name" value="Peptidase_S9_N"/>
    <property type="match status" value="1"/>
</dbReference>
<name>A0A1Q6FCB9_9BACT</name>
<dbReference type="Gene3D" id="3.40.50.1820">
    <property type="entry name" value="alpha/beta hydrolase"/>
    <property type="match status" value="1"/>
</dbReference>
<keyword evidence="4" id="KW-0645">Protease</keyword>
<dbReference type="SUPFAM" id="SSF53474">
    <property type="entry name" value="alpha/beta-Hydrolases"/>
    <property type="match status" value="1"/>
</dbReference>
<dbReference type="FunFam" id="3.40.50.1820:FF:000005">
    <property type="entry name" value="Prolyl endopeptidase"/>
    <property type="match status" value="1"/>
</dbReference>
<evidence type="ECO:0000256" key="1">
    <source>
        <dbReference type="ARBA" id="ARBA00001070"/>
    </source>
</evidence>
<evidence type="ECO:0000256" key="8">
    <source>
        <dbReference type="ARBA" id="ARBA00081187"/>
    </source>
</evidence>
<feature type="chain" id="PRO_5012547475" description="prolyl oligopeptidase" evidence="9">
    <location>
        <begin position="20"/>
        <end position="712"/>
    </location>
</feature>
<gene>
    <name evidence="12" type="ORF">BHV66_00140</name>
</gene>
<dbReference type="PANTHER" id="PTHR42881:SF2">
    <property type="entry name" value="PROLYL ENDOPEPTIDASE"/>
    <property type="match status" value="1"/>
</dbReference>
<dbReference type="EC" id="3.4.21.26" evidence="3"/>
<feature type="signal peptide" evidence="9">
    <location>
        <begin position="1"/>
        <end position="19"/>
    </location>
</feature>
<dbReference type="InterPro" id="IPR002471">
    <property type="entry name" value="Pept_S9_AS"/>
</dbReference>
<reference evidence="12 13" key="1">
    <citation type="journal article" date="2016" name="Nat. Biotechnol.">
        <title>Measurement of bacterial replication rates in microbial communities.</title>
        <authorList>
            <person name="Brown C.T."/>
            <person name="Olm M.R."/>
            <person name="Thomas B.C."/>
            <person name="Banfield J.F."/>
        </authorList>
    </citation>
    <scope>NUCLEOTIDE SEQUENCE [LARGE SCALE GENOMIC DNA]</scope>
    <source>
        <strain evidence="12">CAG:67_53_122</strain>
    </source>
</reference>
<dbReference type="PROSITE" id="PS00708">
    <property type="entry name" value="PRO_ENDOPEP_SER"/>
    <property type="match status" value="1"/>
</dbReference>
<dbReference type="InterPro" id="IPR051167">
    <property type="entry name" value="Prolyl_oligopep/macrocyclase"/>
</dbReference>
<comment type="function">
    <text evidence="7">Cleaves peptide bonds on the C-terminal side of prolyl residues within peptides that are up to approximately 30 amino acids long. Has an absolute requirement for an X-Pro bond in the trans configuration immediately preceding the Pro-Y scissible bond.</text>
</comment>
<evidence type="ECO:0000256" key="4">
    <source>
        <dbReference type="ARBA" id="ARBA00022670"/>
    </source>
</evidence>
<dbReference type="InterPro" id="IPR029058">
    <property type="entry name" value="AB_hydrolase_fold"/>
</dbReference>
<comment type="catalytic activity">
    <reaction evidence="1">
        <text>Hydrolysis of Pro-|-Xaa &gt;&gt; Ala-|-Xaa in oligopeptides.</text>
        <dbReference type="EC" id="3.4.21.26"/>
    </reaction>
</comment>
<keyword evidence="9" id="KW-0732">Signal</keyword>
<evidence type="ECO:0000313" key="13">
    <source>
        <dbReference type="Proteomes" id="UP000187417"/>
    </source>
</evidence>
<dbReference type="InterPro" id="IPR023302">
    <property type="entry name" value="Pept_S9A_N"/>
</dbReference>
<evidence type="ECO:0000256" key="9">
    <source>
        <dbReference type="SAM" id="SignalP"/>
    </source>
</evidence>
<comment type="similarity">
    <text evidence="2">Belongs to the peptidase S9A family.</text>
</comment>
<dbReference type="SUPFAM" id="SSF50993">
    <property type="entry name" value="Peptidase/esterase 'gauge' domain"/>
    <property type="match status" value="1"/>
</dbReference>
<evidence type="ECO:0000256" key="7">
    <source>
        <dbReference type="ARBA" id="ARBA00060121"/>
    </source>
</evidence>
<evidence type="ECO:0000313" key="12">
    <source>
        <dbReference type="EMBL" id="OKY96527.1"/>
    </source>
</evidence>
<feature type="domain" description="Peptidase S9 prolyl oligopeptidase catalytic" evidence="10">
    <location>
        <begin position="491"/>
        <end position="702"/>
    </location>
</feature>
<dbReference type="PROSITE" id="PS51257">
    <property type="entry name" value="PROKAR_LIPOPROTEIN"/>
    <property type="match status" value="1"/>
</dbReference>
<dbReference type="Pfam" id="PF00326">
    <property type="entry name" value="Peptidase_S9"/>
    <property type="match status" value="1"/>
</dbReference>
<evidence type="ECO:0000256" key="5">
    <source>
        <dbReference type="ARBA" id="ARBA00022801"/>
    </source>
</evidence>
<organism evidence="12 13">
    <name type="scientific">Alistipes putredinis</name>
    <dbReference type="NCBI Taxonomy" id="28117"/>
    <lineage>
        <taxon>Bacteria</taxon>
        <taxon>Pseudomonadati</taxon>
        <taxon>Bacteroidota</taxon>
        <taxon>Bacteroidia</taxon>
        <taxon>Bacteroidales</taxon>
        <taxon>Rikenellaceae</taxon>
        <taxon>Alistipes</taxon>
    </lineage>
</organism>
<keyword evidence="5" id="KW-0378">Hydrolase</keyword>
<dbReference type="GO" id="GO:0004252">
    <property type="term" value="F:serine-type endopeptidase activity"/>
    <property type="evidence" value="ECO:0007669"/>
    <property type="project" value="UniProtKB-EC"/>
</dbReference>
<dbReference type="Gene3D" id="2.130.10.120">
    <property type="entry name" value="Prolyl oligopeptidase, N-terminal domain"/>
    <property type="match status" value="1"/>
</dbReference>
<dbReference type="RefSeq" id="WP_278338859.1">
    <property type="nucleotide sequence ID" value="NZ_BAAFLA010000028.1"/>
</dbReference>
<dbReference type="PRINTS" id="PR00862">
    <property type="entry name" value="PROLIGOPTASE"/>
</dbReference>
<dbReference type="PANTHER" id="PTHR42881">
    <property type="entry name" value="PROLYL ENDOPEPTIDASE"/>
    <property type="match status" value="1"/>
</dbReference>
<dbReference type="GO" id="GO:0006508">
    <property type="term" value="P:proteolysis"/>
    <property type="evidence" value="ECO:0007669"/>
    <property type="project" value="UniProtKB-KW"/>
</dbReference>
<dbReference type="Proteomes" id="UP000187417">
    <property type="component" value="Unassembled WGS sequence"/>
</dbReference>
<feature type="domain" description="Peptidase S9A N-terminal" evidence="11">
    <location>
        <begin position="33"/>
        <end position="432"/>
    </location>
</feature>
<keyword evidence="6" id="KW-0720">Serine protease</keyword>
<dbReference type="STRING" id="28117.BHV66_00140"/>
<evidence type="ECO:0000256" key="2">
    <source>
        <dbReference type="ARBA" id="ARBA00005228"/>
    </source>
</evidence>
<evidence type="ECO:0000256" key="6">
    <source>
        <dbReference type="ARBA" id="ARBA00022825"/>
    </source>
</evidence>